<feature type="region of interest" description="Disordered" evidence="8">
    <location>
        <begin position="411"/>
        <end position="430"/>
    </location>
</feature>
<evidence type="ECO:0000256" key="1">
    <source>
        <dbReference type="ARBA" id="ARBA00005446"/>
    </source>
</evidence>
<keyword evidence="5" id="KW-0413">Isomerase</keyword>
<accession>A0A166EH04</accession>
<dbReference type="PROSITE" id="PS51194">
    <property type="entry name" value="HELICASE_CTER"/>
    <property type="match status" value="1"/>
</dbReference>
<dbReference type="Pfam" id="PF00271">
    <property type="entry name" value="Helicase_C"/>
    <property type="match status" value="1"/>
</dbReference>
<dbReference type="Proteomes" id="UP000076798">
    <property type="component" value="Unassembled WGS sequence"/>
</dbReference>
<feature type="domain" description="Helicase ATP-binding" evidence="9">
    <location>
        <begin position="74"/>
        <end position="249"/>
    </location>
</feature>
<comment type="catalytic activity">
    <reaction evidence="6">
        <text>Couples ATP hydrolysis with the unwinding of duplex DNA by translocating in the 3'-5' direction.</text>
        <dbReference type="EC" id="5.6.2.4"/>
    </reaction>
</comment>
<evidence type="ECO:0000256" key="3">
    <source>
        <dbReference type="ARBA" id="ARBA00022840"/>
    </source>
</evidence>
<name>A0A166EH04_9AGAM</name>
<evidence type="ECO:0000256" key="8">
    <source>
        <dbReference type="SAM" id="MobiDB-lite"/>
    </source>
</evidence>
<organism evidence="11 12">
    <name type="scientific">Sistotremastrum suecicum HHB10207 ss-3</name>
    <dbReference type="NCBI Taxonomy" id="1314776"/>
    <lineage>
        <taxon>Eukaryota</taxon>
        <taxon>Fungi</taxon>
        <taxon>Dikarya</taxon>
        <taxon>Basidiomycota</taxon>
        <taxon>Agaricomycotina</taxon>
        <taxon>Agaricomycetes</taxon>
        <taxon>Sistotremastrales</taxon>
        <taxon>Sistotremastraceae</taxon>
        <taxon>Sistotremastrum</taxon>
    </lineage>
</organism>
<dbReference type="InterPro" id="IPR027417">
    <property type="entry name" value="P-loop_NTPase"/>
</dbReference>
<dbReference type="GO" id="GO:0005737">
    <property type="term" value="C:cytoplasm"/>
    <property type="evidence" value="ECO:0007669"/>
    <property type="project" value="TreeGrafter"/>
</dbReference>
<keyword evidence="4" id="KW-0238">DNA-binding</keyword>
<dbReference type="GO" id="GO:0003677">
    <property type="term" value="F:DNA binding"/>
    <property type="evidence" value="ECO:0007669"/>
    <property type="project" value="UniProtKB-KW"/>
</dbReference>
<sequence length="430" mass="48124">MDTPDSNVSPPNSAIPPPQSQTTTPNEPAEDTTEKTLDETSTAEEDPIRKRLKDETLRRTNKEITPRGWQLDVAMALIEGKDAVVVAGTGEGKTLAFTLPLFNRTQYQKNRIMLVISPLNMLEADQRESFKKLGLKAVVINHETYHDGMEEIQAGGCDIILTSPEMCLTSERFRTFLSDPKFGAQIMMIVVDEAHCIVNWGKSFRKTYRELGNLRALIPNPVPVLATSATLTPDDITIVRDVMLIDAAKSYFINLGNDRPNISYEVAIMPSTTTDYSALYELLVDRSTGEERLRRTIIFLDDREEAMAACRQIREDCPPHLKELCDFLHAMRGEGTKIRVFRDFKTGKIYVLVATEAAGMGCDIRDIELVIQWGVCSDLATWLQRAGRAGRDPTIKARAIMFVPASTFHERAPAEGGKESTKDQRKAKEL</sequence>
<dbReference type="EC" id="5.6.2.4" evidence="7"/>
<dbReference type="SMART" id="SM00487">
    <property type="entry name" value="DEXDc"/>
    <property type="match status" value="1"/>
</dbReference>
<dbReference type="GO" id="GO:0009378">
    <property type="term" value="F:four-way junction helicase activity"/>
    <property type="evidence" value="ECO:0007669"/>
    <property type="project" value="TreeGrafter"/>
</dbReference>
<comment type="similarity">
    <text evidence="1">Belongs to the helicase family. RecQ subfamily.</text>
</comment>
<dbReference type="SMART" id="SM00490">
    <property type="entry name" value="HELICc"/>
    <property type="match status" value="1"/>
</dbReference>
<gene>
    <name evidence="11" type="ORF">SISSUDRAFT_984655</name>
</gene>
<dbReference type="GO" id="GO:0043138">
    <property type="term" value="F:3'-5' DNA helicase activity"/>
    <property type="evidence" value="ECO:0007669"/>
    <property type="project" value="UniProtKB-EC"/>
</dbReference>
<dbReference type="GO" id="GO:0000724">
    <property type="term" value="P:double-strand break repair via homologous recombination"/>
    <property type="evidence" value="ECO:0007669"/>
    <property type="project" value="TreeGrafter"/>
</dbReference>
<dbReference type="STRING" id="1314776.A0A166EH04"/>
<feature type="compositionally biased region" description="Polar residues" evidence="8">
    <location>
        <begin position="1"/>
        <end position="12"/>
    </location>
</feature>
<dbReference type="PANTHER" id="PTHR13710:SF105">
    <property type="entry name" value="ATP-DEPENDENT DNA HELICASE Q1"/>
    <property type="match status" value="1"/>
</dbReference>
<evidence type="ECO:0000256" key="2">
    <source>
        <dbReference type="ARBA" id="ARBA00022741"/>
    </source>
</evidence>
<dbReference type="GO" id="GO:0016787">
    <property type="term" value="F:hydrolase activity"/>
    <property type="evidence" value="ECO:0007669"/>
    <property type="project" value="UniProtKB-KW"/>
</dbReference>
<keyword evidence="11" id="KW-0378">Hydrolase</keyword>
<evidence type="ECO:0000313" key="12">
    <source>
        <dbReference type="Proteomes" id="UP000076798"/>
    </source>
</evidence>
<dbReference type="Pfam" id="PF00270">
    <property type="entry name" value="DEAD"/>
    <property type="match status" value="1"/>
</dbReference>
<evidence type="ECO:0000259" key="10">
    <source>
        <dbReference type="PROSITE" id="PS51194"/>
    </source>
</evidence>
<evidence type="ECO:0000259" key="9">
    <source>
        <dbReference type="PROSITE" id="PS51192"/>
    </source>
</evidence>
<dbReference type="AlphaFoldDB" id="A0A166EH04"/>
<evidence type="ECO:0000256" key="4">
    <source>
        <dbReference type="ARBA" id="ARBA00023125"/>
    </source>
</evidence>
<evidence type="ECO:0000256" key="7">
    <source>
        <dbReference type="ARBA" id="ARBA00034808"/>
    </source>
</evidence>
<keyword evidence="2" id="KW-0547">Nucleotide-binding</keyword>
<keyword evidence="3" id="KW-0067">ATP-binding</keyword>
<keyword evidence="12" id="KW-1185">Reference proteome</keyword>
<feature type="domain" description="Helicase C-terminal" evidence="10">
    <location>
        <begin position="275"/>
        <end position="430"/>
    </location>
</feature>
<dbReference type="InterPro" id="IPR011545">
    <property type="entry name" value="DEAD/DEAH_box_helicase_dom"/>
</dbReference>
<dbReference type="SUPFAM" id="SSF52540">
    <property type="entry name" value="P-loop containing nucleoside triphosphate hydrolases"/>
    <property type="match status" value="1"/>
</dbReference>
<dbReference type="EMBL" id="KV428044">
    <property type="protein sequence ID" value="KZT39579.1"/>
    <property type="molecule type" value="Genomic_DNA"/>
</dbReference>
<proteinExistence type="inferred from homology"/>
<protein>
    <recommendedName>
        <fullName evidence="7">DNA 3'-5' helicase</fullName>
        <ecNumber evidence="7">5.6.2.4</ecNumber>
    </recommendedName>
</protein>
<feature type="region of interest" description="Disordered" evidence="8">
    <location>
        <begin position="1"/>
        <end position="54"/>
    </location>
</feature>
<dbReference type="InterPro" id="IPR014001">
    <property type="entry name" value="Helicase_ATP-bd"/>
</dbReference>
<dbReference type="InterPro" id="IPR001650">
    <property type="entry name" value="Helicase_C-like"/>
</dbReference>
<feature type="non-terminal residue" evidence="11">
    <location>
        <position position="430"/>
    </location>
</feature>
<dbReference type="GO" id="GO:0005524">
    <property type="term" value="F:ATP binding"/>
    <property type="evidence" value="ECO:0007669"/>
    <property type="project" value="UniProtKB-KW"/>
</dbReference>
<evidence type="ECO:0000256" key="6">
    <source>
        <dbReference type="ARBA" id="ARBA00034617"/>
    </source>
</evidence>
<dbReference type="PROSITE" id="PS51192">
    <property type="entry name" value="HELICASE_ATP_BIND_1"/>
    <property type="match status" value="1"/>
</dbReference>
<evidence type="ECO:0000256" key="5">
    <source>
        <dbReference type="ARBA" id="ARBA00023235"/>
    </source>
</evidence>
<reference evidence="11 12" key="1">
    <citation type="journal article" date="2016" name="Mol. Biol. Evol.">
        <title>Comparative Genomics of Early-Diverging Mushroom-Forming Fungi Provides Insights into the Origins of Lignocellulose Decay Capabilities.</title>
        <authorList>
            <person name="Nagy L.G."/>
            <person name="Riley R."/>
            <person name="Tritt A."/>
            <person name="Adam C."/>
            <person name="Daum C."/>
            <person name="Floudas D."/>
            <person name="Sun H."/>
            <person name="Yadav J.S."/>
            <person name="Pangilinan J."/>
            <person name="Larsson K.H."/>
            <person name="Matsuura K."/>
            <person name="Barry K."/>
            <person name="Labutti K."/>
            <person name="Kuo R."/>
            <person name="Ohm R.A."/>
            <person name="Bhattacharya S.S."/>
            <person name="Shirouzu T."/>
            <person name="Yoshinaga Y."/>
            <person name="Martin F.M."/>
            <person name="Grigoriev I.V."/>
            <person name="Hibbett D.S."/>
        </authorList>
    </citation>
    <scope>NUCLEOTIDE SEQUENCE [LARGE SCALE GENOMIC DNA]</scope>
    <source>
        <strain evidence="11 12">HHB10207 ss-3</strain>
    </source>
</reference>
<dbReference type="Gene3D" id="3.40.50.300">
    <property type="entry name" value="P-loop containing nucleotide triphosphate hydrolases"/>
    <property type="match status" value="2"/>
</dbReference>
<evidence type="ECO:0000313" key="11">
    <source>
        <dbReference type="EMBL" id="KZT39579.1"/>
    </source>
</evidence>
<dbReference type="OrthoDB" id="10261556at2759"/>
<dbReference type="PANTHER" id="PTHR13710">
    <property type="entry name" value="DNA HELICASE RECQ FAMILY MEMBER"/>
    <property type="match status" value="1"/>
</dbReference>
<dbReference type="GO" id="GO:0005694">
    <property type="term" value="C:chromosome"/>
    <property type="evidence" value="ECO:0007669"/>
    <property type="project" value="TreeGrafter"/>
</dbReference>